<accession>A0A835BUH1</accession>
<keyword evidence="2" id="KW-1185">Reference proteome</keyword>
<dbReference type="OrthoDB" id="672557at2759"/>
<reference evidence="1" key="1">
    <citation type="submission" date="2020-07" db="EMBL/GenBank/DDBJ databases">
        <title>Genome sequence and genetic diversity analysis of an under-domesticated orphan crop, white fonio (Digitaria exilis).</title>
        <authorList>
            <person name="Bennetzen J.L."/>
            <person name="Chen S."/>
            <person name="Ma X."/>
            <person name="Wang X."/>
            <person name="Yssel A.E.J."/>
            <person name="Chaluvadi S.R."/>
            <person name="Johnson M."/>
            <person name="Gangashetty P."/>
            <person name="Hamidou F."/>
            <person name="Sanogo M.D."/>
            <person name="Zwaenepoel A."/>
            <person name="Wallace J."/>
            <person name="Van De Peer Y."/>
            <person name="Van Deynze A."/>
        </authorList>
    </citation>
    <scope>NUCLEOTIDE SEQUENCE</scope>
    <source>
        <tissue evidence="1">Leaves</tissue>
    </source>
</reference>
<dbReference type="EMBL" id="JACEFO010001753">
    <property type="protein sequence ID" value="KAF8711275.1"/>
    <property type="molecule type" value="Genomic_DNA"/>
</dbReference>
<protein>
    <submittedName>
        <fullName evidence="1">Uncharacterized protein</fullName>
    </submittedName>
</protein>
<name>A0A835BUH1_9POAL</name>
<sequence length="87" mass="10197">MKECRRYISKRLPGVPETWSICCQKVRNVPNSDMDCIVDLLEGRQQRLYGKRIRDLKLLCAPPLPYNNQVNNIDSLYVLYMLCCNCN</sequence>
<evidence type="ECO:0000313" key="2">
    <source>
        <dbReference type="Proteomes" id="UP000636709"/>
    </source>
</evidence>
<dbReference type="Proteomes" id="UP000636709">
    <property type="component" value="Unassembled WGS sequence"/>
</dbReference>
<evidence type="ECO:0000313" key="1">
    <source>
        <dbReference type="EMBL" id="KAF8711275.1"/>
    </source>
</evidence>
<comment type="caution">
    <text evidence="1">The sequence shown here is derived from an EMBL/GenBank/DDBJ whole genome shotgun (WGS) entry which is preliminary data.</text>
</comment>
<proteinExistence type="predicted"/>
<dbReference type="AlphaFoldDB" id="A0A835BUH1"/>
<gene>
    <name evidence="1" type="ORF">HU200_029296</name>
</gene>
<organism evidence="1 2">
    <name type="scientific">Digitaria exilis</name>
    <dbReference type="NCBI Taxonomy" id="1010633"/>
    <lineage>
        <taxon>Eukaryota</taxon>
        <taxon>Viridiplantae</taxon>
        <taxon>Streptophyta</taxon>
        <taxon>Embryophyta</taxon>
        <taxon>Tracheophyta</taxon>
        <taxon>Spermatophyta</taxon>
        <taxon>Magnoliopsida</taxon>
        <taxon>Liliopsida</taxon>
        <taxon>Poales</taxon>
        <taxon>Poaceae</taxon>
        <taxon>PACMAD clade</taxon>
        <taxon>Panicoideae</taxon>
        <taxon>Panicodae</taxon>
        <taxon>Paniceae</taxon>
        <taxon>Anthephorinae</taxon>
        <taxon>Digitaria</taxon>
    </lineage>
</organism>